<evidence type="ECO:0000313" key="3">
    <source>
        <dbReference type="Proteomes" id="UP000183809"/>
    </source>
</evidence>
<name>A0A1J9SGN7_9PEZI</name>
<dbReference type="GeneID" id="31014310"/>
<dbReference type="RefSeq" id="XP_020134567.1">
    <property type="nucleotide sequence ID" value="XM_020274049.1"/>
</dbReference>
<sequence length="153" mass="17288">MVLCIPWLYISLVGRTIVWAITCGHYGFGYMVRTELGEPNPRSAFRALRQGFGRVRNIFKSDTHSDHSNRRASIDLEARDDLHHDIQDDIRDDLQPAARRNTYHQALAQIAQNNPRGNGDVIELNTISTVRQDNDGDNLTSEARKTAEAEANT</sequence>
<feature type="compositionally biased region" description="Polar residues" evidence="1">
    <location>
        <begin position="131"/>
        <end position="141"/>
    </location>
</feature>
<comment type="caution">
    <text evidence="2">The sequence shown here is derived from an EMBL/GenBank/DDBJ whole genome shotgun (WGS) entry which is preliminary data.</text>
</comment>
<evidence type="ECO:0000256" key="1">
    <source>
        <dbReference type="SAM" id="MobiDB-lite"/>
    </source>
</evidence>
<keyword evidence="3" id="KW-1185">Reference proteome</keyword>
<feature type="compositionally biased region" description="Basic and acidic residues" evidence="1">
    <location>
        <begin position="142"/>
        <end position="153"/>
    </location>
</feature>
<evidence type="ECO:0000313" key="2">
    <source>
        <dbReference type="EMBL" id="OJD38956.1"/>
    </source>
</evidence>
<gene>
    <name evidence="2" type="ORF">BKCO1_3000157</name>
</gene>
<accession>A0A1J9SGN7</accession>
<dbReference type="AlphaFoldDB" id="A0A1J9SGN7"/>
<feature type="region of interest" description="Disordered" evidence="1">
    <location>
        <begin position="131"/>
        <end position="153"/>
    </location>
</feature>
<dbReference type="EMBL" id="MNUE01000003">
    <property type="protein sequence ID" value="OJD38956.1"/>
    <property type="molecule type" value="Genomic_DNA"/>
</dbReference>
<proteinExistence type="predicted"/>
<organism evidence="2 3">
    <name type="scientific">Diplodia corticola</name>
    <dbReference type="NCBI Taxonomy" id="236234"/>
    <lineage>
        <taxon>Eukaryota</taxon>
        <taxon>Fungi</taxon>
        <taxon>Dikarya</taxon>
        <taxon>Ascomycota</taxon>
        <taxon>Pezizomycotina</taxon>
        <taxon>Dothideomycetes</taxon>
        <taxon>Dothideomycetes incertae sedis</taxon>
        <taxon>Botryosphaeriales</taxon>
        <taxon>Botryosphaeriaceae</taxon>
        <taxon>Diplodia</taxon>
    </lineage>
</organism>
<dbReference type="Proteomes" id="UP000183809">
    <property type="component" value="Unassembled WGS sequence"/>
</dbReference>
<dbReference type="OrthoDB" id="10595086at2759"/>
<protein>
    <submittedName>
        <fullName evidence="2">Uncharacterized protein</fullName>
    </submittedName>
</protein>
<reference evidence="2 3" key="1">
    <citation type="submission" date="2016-10" db="EMBL/GenBank/DDBJ databases">
        <title>Proteomics and genomics reveal pathogen-plant mechanisms compatible with a hemibiotrophic lifestyle of Diplodia corticola.</title>
        <authorList>
            <person name="Fernandes I."/>
            <person name="De Jonge R."/>
            <person name="Van De Peer Y."/>
            <person name="Devreese B."/>
            <person name="Alves A."/>
            <person name="Esteves A.C."/>
        </authorList>
    </citation>
    <scope>NUCLEOTIDE SEQUENCE [LARGE SCALE GENOMIC DNA]</scope>
    <source>
        <strain evidence="2 3">CBS 112549</strain>
    </source>
</reference>